<comment type="caution">
    <text evidence="2">The sequence shown here is derived from an EMBL/GenBank/DDBJ whole genome shotgun (WGS) entry which is preliminary data.</text>
</comment>
<sequence>MEVDHIFICVQSGAPEAETLKKFGLIEGSSNKHLGQGTENRRFFFKNSFIELIFLNNPKEAASDLTKPTLLFERLSAKDNIASPFGICFRPKNKDDNGAKFPHWVYKPSYLPASLEVNVAKDSVVSEPMWFFLSFASRPDLAAKEKQQPLVHSKDLLEITAIKVSIPKLEQHHTSLLFNTLDHFEVTDGSEHLMEISFDHEPQGMIHDFRPELPLIFKY</sequence>
<proteinExistence type="predicted"/>
<evidence type="ECO:0000313" key="3">
    <source>
        <dbReference type="Proteomes" id="UP000031012"/>
    </source>
</evidence>
<evidence type="ECO:0000259" key="1">
    <source>
        <dbReference type="Pfam" id="PF13468"/>
    </source>
</evidence>
<evidence type="ECO:0000313" key="2">
    <source>
        <dbReference type="EMBL" id="KHN67158.1"/>
    </source>
</evidence>
<dbReference type="InterPro" id="IPR029068">
    <property type="entry name" value="Glyas_Bleomycin-R_OHBP_Dase"/>
</dbReference>
<name>A0A0B2UCP4_9GAMM</name>
<dbReference type="EMBL" id="JHQK01000005">
    <property type="protein sequence ID" value="KHN67158.1"/>
    <property type="molecule type" value="Genomic_DNA"/>
</dbReference>
<dbReference type="Pfam" id="PF13468">
    <property type="entry name" value="Glyoxalase_3"/>
    <property type="match status" value="1"/>
</dbReference>
<protein>
    <recommendedName>
        <fullName evidence="1">Glyoxalase-like domain-containing protein</fullName>
    </recommendedName>
</protein>
<dbReference type="InterPro" id="IPR025870">
    <property type="entry name" value="Glyoxalase-like_dom"/>
</dbReference>
<gene>
    <name evidence="2" type="ORF">DH17_14555</name>
</gene>
<dbReference type="AlphaFoldDB" id="A0A0B2UCP4"/>
<accession>A0A0B2UCP4</accession>
<feature type="domain" description="Glyoxalase-like" evidence="1">
    <location>
        <begin position="3"/>
        <end position="106"/>
    </location>
</feature>
<reference evidence="2 3" key="1">
    <citation type="submission" date="2014-03" db="EMBL/GenBank/DDBJ databases">
        <title>Genome sequence of the diesel-degrader and plant-growth promoter Acinetobacter oleivorans PF-1 isolated from the roots of poplar tree.</title>
        <authorList>
            <person name="Gkorezis P."/>
            <person name="van Hamme J."/>
            <person name="Rineau F."/>
            <person name="Vangronsveld J."/>
            <person name="Francetti A."/>
        </authorList>
    </citation>
    <scope>NUCLEOTIDE SEQUENCE [LARGE SCALE GENOMIC DNA]</scope>
    <source>
        <strain evidence="2 3">PF1</strain>
    </source>
</reference>
<dbReference type="Proteomes" id="UP000031012">
    <property type="component" value="Unassembled WGS sequence"/>
</dbReference>
<organism evidence="2 3">
    <name type="scientific">Acinetobacter oleivorans</name>
    <dbReference type="NCBI Taxonomy" id="1148157"/>
    <lineage>
        <taxon>Bacteria</taxon>
        <taxon>Pseudomonadati</taxon>
        <taxon>Pseudomonadota</taxon>
        <taxon>Gammaproteobacteria</taxon>
        <taxon>Moraxellales</taxon>
        <taxon>Moraxellaceae</taxon>
        <taxon>Acinetobacter</taxon>
    </lineage>
</organism>
<dbReference type="Gene3D" id="3.10.180.10">
    <property type="entry name" value="2,3-Dihydroxybiphenyl 1,2-Dioxygenase, domain 1"/>
    <property type="match status" value="1"/>
</dbReference>